<comment type="caution">
    <text evidence="1">The sequence shown here is derived from an EMBL/GenBank/DDBJ whole genome shotgun (WGS) entry which is preliminary data.</text>
</comment>
<accession>A0A835YDJ5</accession>
<dbReference type="OrthoDB" id="542031at2759"/>
<protein>
    <submittedName>
        <fullName evidence="1">Uncharacterized protein</fullName>
    </submittedName>
</protein>
<sequence>MALAVRSTAAYARPVAPRQLIVRRTSEHWWEDEEEFDALTELVLPKTLHLVVLGPGGDGWGAAGEAEAGAMRGAILAAGFASPQGKALADPLWAALGQAGPPFFKKIRTREPLATLEDPSASAAAVMAAAEAVWSELLGQTFRPELDYGLAGAALEPRDELLVCLRSGLAASRLLAHAGLTAGAEAQARGYAPVAVPGYKAAERGGPLRNWRELGARMAAAAAAEAVGAQP</sequence>
<dbReference type="AlphaFoldDB" id="A0A835YDJ5"/>
<evidence type="ECO:0000313" key="2">
    <source>
        <dbReference type="Proteomes" id="UP000612055"/>
    </source>
</evidence>
<evidence type="ECO:0000313" key="1">
    <source>
        <dbReference type="EMBL" id="KAG2499642.1"/>
    </source>
</evidence>
<dbReference type="Proteomes" id="UP000612055">
    <property type="component" value="Unassembled WGS sequence"/>
</dbReference>
<organism evidence="1 2">
    <name type="scientific">Edaphochlamys debaryana</name>
    <dbReference type="NCBI Taxonomy" id="47281"/>
    <lineage>
        <taxon>Eukaryota</taxon>
        <taxon>Viridiplantae</taxon>
        <taxon>Chlorophyta</taxon>
        <taxon>core chlorophytes</taxon>
        <taxon>Chlorophyceae</taxon>
        <taxon>CS clade</taxon>
        <taxon>Chlamydomonadales</taxon>
        <taxon>Chlamydomonadales incertae sedis</taxon>
        <taxon>Edaphochlamys</taxon>
    </lineage>
</organism>
<reference evidence="1" key="1">
    <citation type="journal article" date="2020" name="bioRxiv">
        <title>Comparative genomics of Chlamydomonas.</title>
        <authorList>
            <person name="Craig R.J."/>
            <person name="Hasan A.R."/>
            <person name="Ness R.W."/>
            <person name="Keightley P.D."/>
        </authorList>
    </citation>
    <scope>NUCLEOTIDE SEQUENCE</scope>
    <source>
        <strain evidence="1">CCAP 11/70</strain>
    </source>
</reference>
<name>A0A835YDJ5_9CHLO</name>
<gene>
    <name evidence="1" type="ORF">HYH03_002581</name>
</gene>
<proteinExistence type="predicted"/>
<dbReference type="EMBL" id="JAEHOE010000006">
    <property type="protein sequence ID" value="KAG2499642.1"/>
    <property type="molecule type" value="Genomic_DNA"/>
</dbReference>
<keyword evidence="2" id="KW-1185">Reference proteome</keyword>